<evidence type="ECO:0000313" key="3">
    <source>
        <dbReference type="EMBL" id="TKA42447.1"/>
    </source>
</evidence>
<organism evidence="3 4">
    <name type="scientific">Friedmanniomyces endolithicus</name>
    <dbReference type="NCBI Taxonomy" id="329885"/>
    <lineage>
        <taxon>Eukaryota</taxon>
        <taxon>Fungi</taxon>
        <taxon>Dikarya</taxon>
        <taxon>Ascomycota</taxon>
        <taxon>Pezizomycotina</taxon>
        <taxon>Dothideomycetes</taxon>
        <taxon>Dothideomycetidae</taxon>
        <taxon>Mycosphaerellales</taxon>
        <taxon>Teratosphaeriaceae</taxon>
        <taxon>Friedmanniomyces</taxon>
    </lineage>
</organism>
<dbReference type="EMBL" id="NAJP01000023">
    <property type="protein sequence ID" value="TKA42447.1"/>
    <property type="molecule type" value="Genomic_DNA"/>
</dbReference>
<gene>
    <name evidence="3" type="ORF">B0A54_06897</name>
</gene>
<feature type="compositionally biased region" description="Low complexity" evidence="1">
    <location>
        <begin position="142"/>
        <end position="156"/>
    </location>
</feature>
<dbReference type="STRING" id="329885.A0A4U0V1S2"/>
<feature type="compositionally biased region" description="Polar residues" evidence="1">
    <location>
        <begin position="494"/>
        <end position="503"/>
    </location>
</feature>
<reference evidence="3 4" key="1">
    <citation type="submission" date="2017-03" db="EMBL/GenBank/DDBJ databases">
        <title>Genomes of endolithic fungi from Antarctica.</title>
        <authorList>
            <person name="Coleine C."/>
            <person name="Masonjones S."/>
            <person name="Stajich J.E."/>
        </authorList>
    </citation>
    <scope>NUCLEOTIDE SEQUENCE [LARGE SCALE GENOMIC DNA]</scope>
    <source>
        <strain evidence="3 4">CCFEE 5311</strain>
    </source>
</reference>
<name>A0A4U0V1S2_9PEZI</name>
<sequence length="682" mass="74526">MKLPYLPHTDLHIARPHHHTLDALVDNGKKAMHLMSKTLVERATTSSSAASSSTCEPGNTAAICAKPTDGMNTQTLPIVLGAVIPITCALVACFFLHRRFVKRQRIEDANDPHKSLDFGVDMAPSKPRRKHGDIPEMKVTDMSGGPSRPGQRGRGMSMDMSNPYLMPAGLQDSRESIHSMSRSMHDKHDPYRPVAMLRYSTESSRPYHDNASQYSASTLHSTNEKVNLLAHAQKAPRSDPRVASPLSAHTSKSSDDLLVRQMHSNGRSAPHSRKTSLGSTDQLLPNLGETPPPREQFLPKSLPVPPPPPALPVEQERRTRTTSQPATRPPRKSSASASATARKPIPVQQHEEPSYFPPVAAQPGYDIDPAMISVGRYSIDTPNPSQQYPVEQKPVSAMGRRPLPPDMPEENAELRANRIRSFYKEYFDDSRPRPAPAHYEEDYDAGYADAAIYDPETGGFAMPGRGRPFAQPVGRRAMTPPPRGAPALNHNRHYSSQSASRPQNRGRARTGGPPPPPMLKKKTAPPKPLQGLPTPHKLRDFDSVISSPIDFAPPSTYRHYQNGSAPSSPTGPRPYSPSVRAFNPLASSYDELSVMPSPHLLRNSSTFTGLDFAPPNRLGAHNESGGSDAGSVRSARSGISARQLDAVRAGAYRVSRIPKEMVTSREDLTAQLRPKLSMVTPG</sequence>
<keyword evidence="2" id="KW-0812">Transmembrane</keyword>
<feature type="compositionally biased region" description="Low complexity" evidence="1">
    <location>
        <begin position="332"/>
        <end position="344"/>
    </location>
</feature>
<dbReference type="PANTHER" id="PTHR42088">
    <property type="entry name" value="YALI0F10131P"/>
    <property type="match status" value="1"/>
</dbReference>
<feature type="region of interest" description="Disordered" evidence="1">
    <location>
        <begin position="383"/>
        <end position="409"/>
    </location>
</feature>
<feature type="region of interest" description="Disordered" evidence="1">
    <location>
        <begin position="232"/>
        <end position="358"/>
    </location>
</feature>
<evidence type="ECO:0000256" key="2">
    <source>
        <dbReference type="SAM" id="Phobius"/>
    </source>
</evidence>
<proteinExistence type="predicted"/>
<keyword evidence="2" id="KW-0472">Membrane</keyword>
<feature type="transmembrane region" description="Helical" evidence="2">
    <location>
        <begin position="76"/>
        <end position="96"/>
    </location>
</feature>
<dbReference type="PANTHER" id="PTHR42088:SF1">
    <property type="entry name" value="YALI0F10131P"/>
    <property type="match status" value="1"/>
</dbReference>
<feature type="region of interest" description="Disordered" evidence="1">
    <location>
        <begin position="552"/>
        <end position="575"/>
    </location>
</feature>
<dbReference type="AlphaFoldDB" id="A0A4U0V1S2"/>
<feature type="region of interest" description="Disordered" evidence="1">
    <location>
        <begin position="465"/>
        <end position="540"/>
    </location>
</feature>
<dbReference type="Proteomes" id="UP000310066">
    <property type="component" value="Unassembled WGS sequence"/>
</dbReference>
<protein>
    <submittedName>
        <fullName evidence="3">Uncharacterized protein</fullName>
    </submittedName>
</protein>
<dbReference type="OrthoDB" id="5417135at2759"/>
<comment type="caution">
    <text evidence="3">The sequence shown here is derived from an EMBL/GenBank/DDBJ whole genome shotgun (WGS) entry which is preliminary data.</text>
</comment>
<feature type="compositionally biased region" description="Polar residues" evidence="1">
    <location>
        <begin position="558"/>
        <end position="568"/>
    </location>
</feature>
<evidence type="ECO:0000256" key="1">
    <source>
        <dbReference type="SAM" id="MobiDB-lite"/>
    </source>
</evidence>
<evidence type="ECO:0000313" key="4">
    <source>
        <dbReference type="Proteomes" id="UP000310066"/>
    </source>
</evidence>
<feature type="region of interest" description="Disordered" evidence="1">
    <location>
        <begin position="117"/>
        <end position="156"/>
    </location>
</feature>
<feature type="compositionally biased region" description="Pro residues" evidence="1">
    <location>
        <begin position="302"/>
        <end position="311"/>
    </location>
</feature>
<keyword evidence="2" id="KW-1133">Transmembrane helix</keyword>
<accession>A0A4U0V1S2</accession>